<dbReference type="GO" id="GO:0005886">
    <property type="term" value="C:plasma membrane"/>
    <property type="evidence" value="ECO:0007669"/>
    <property type="project" value="UniProtKB-SubCell"/>
</dbReference>
<keyword evidence="4" id="KW-1003">Cell membrane</keyword>
<comment type="caution">
    <text evidence="10">The sequence shown here is derived from an EMBL/GenBank/DDBJ whole genome shotgun (WGS) entry which is preliminary data.</text>
</comment>
<feature type="domain" description="ABC transmembrane type-2" evidence="9">
    <location>
        <begin position="164"/>
        <end position="412"/>
    </location>
</feature>
<dbReference type="EMBL" id="LGFD01000019">
    <property type="protein sequence ID" value="KUK17585.1"/>
    <property type="molecule type" value="Genomic_DNA"/>
</dbReference>
<dbReference type="Pfam" id="PF12698">
    <property type="entry name" value="ABC2_membrane_3"/>
    <property type="match status" value="1"/>
</dbReference>
<dbReference type="AlphaFoldDB" id="A0A101ELK5"/>
<feature type="transmembrane region" description="Helical" evidence="8">
    <location>
        <begin position="207"/>
        <end position="226"/>
    </location>
</feature>
<evidence type="ECO:0000256" key="8">
    <source>
        <dbReference type="SAM" id="Phobius"/>
    </source>
</evidence>
<organism evidence="10 11">
    <name type="scientific">Thermococcus sibiricus</name>
    <dbReference type="NCBI Taxonomy" id="172049"/>
    <lineage>
        <taxon>Archaea</taxon>
        <taxon>Methanobacteriati</taxon>
        <taxon>Methanobacteriota</taxon>
        <taxon>Thermococci</taxon>
        <taxon>Thermococcales</taxon>
        <taxon>Thermococcaceae</taxon>
        <taxon>Thermococcus</taxon>
    </lineage>
</organism>
<sequence length="425" mass="46690">MNDFWIIVKKELRDLLRDKGLIFGIIVVPLILYPALGQMMQIGFQQAQEETKIVLVNFDEGDYGNLLIKTLEAAPNVTVTIIEALNLDEALKKAQEEDYNMIVVISKNFSKSIESNQKAQVEIYGIVKGISGGMRESISEGRVNAILTVINDYLAKLKIQQNMEGDPEAILRPIDARSYTVIRGRIVPVPPSLVASLITSQSFSMPIVIFIMIIMVAQMSAGSMAMEKENKTLETLLTLPVKRITIVAGKMVGTAIIGIIAAVTYMIGMRSYLGNMISLSGEIGISLEDLGLTVTPQGAALFVLIMFLAITFALSFAMLLAVFAEDTKSANAVVSAGIIPLAFPTFILMFADIETLPLAIKYLLLALPFSHPILASRAMLMGQYSSMYVSVLYLGILSTVTLVITARFFTTEKLLTAKLRFRRKR</sequence>
<comment type="subcellular location">
    <subcellularLocation>
        <location evidence="1">Cell membrane</location>
        <topology evidence="1">Multi-pass membrane protein</topology>
    </subcellularLocation>
</comment>
<evidence type="ECO:0000256" key="3">
    <source>
        <dbReference type="ARBA" id="ARBA00022448"/>
    </source>
</evidence>
<dbReference type="Proteomes" id="UP000053911">
    <property type="component" value="Unassembled WGS sequence"/>
</dbReference>
<evidence type="ECO:0000256" key="4">
    <source>
        <dbReference type="ARBA" id="ARBA00022475"/>
    </source>
</evidence>
<keyword evidence="3" id="KW-0813">Transport</keyword>
<evidence type="ECO:0000313" key="10">
    <source>
        <dbReference type="EMBL" id="KUK17585.1"/>
    </source>
</evidence>
<dbReference type="PATRIC" id="fig|172049.5.peg.2030"/>
<dbReference type="InterPro" id="IPR047817">
    <property type="entry name" value="ABC2_TM_bact-type"/>
</dbReference>
<gene>
    <name evidence="10" type="ORF">XD54_1097</name>
</gene>
<dbReference type="PANTHER" id="PTHR30294:SF29">
    <property type="entry name" value="MULTIDRUG ABC TRANSPORTER PERMEASE YBHS-RELATED"/>
    <property type="match status" value="1"/>
</dbReference>
<protein>
    <submittedName>
        <fullName evidence="10">ABC transporter</fullName>
    </submittedName>
</protein>
<dbReference type="PROSITE" id="PS51012">
    <property type="entry name" value="ABC_TM2"/>
    <property type="match status" value="1"/>
</dbReference>
<feature type="transmembrane region" description="Helical" evidence="8">
    <location>
        <begin position="246"/>
        <end position="267"/>
    </location>
</feature>
<name>A0A101ELK5_9EURY</name>
<evidence type="ECO:0000256" key="2">
    <source>
        <dbReference type="ARBA" id="ARBA00007783"/>
    </source>
</evidence>
<comment type="similarity">
    <text evidence="2">Belongs to the ABC-2 integral membrane protein family.</text>
</comment>
<dbReference type="InterPro" id="IPR013525">
    <property type="entry name" value="ABC2_TM"/>
</dbReference>
<feature type="transmembrane region" description="Helical" evidence="8">
    <location>
        <begin position="20"/>
        <end position="36"/>
    </location>
</feature>
<feature type="transmembrane region" description="Helical" evidence="8">
    <location>
        <begin position="299"/>
        <end position="324"/>
    </location>
</feature>
<feature type="transmembrane region" description="Helical" evidence="8">
    <location>
        <begin position="330"/>
        <end position="350"/>
    </location>
</feature>
<dbReference type="InterPro" id="IPR051449">
    <property type="entry name" value="ABC-2_transporter_component"/>
</dbReference>
<feature type="transmembrane region" description="Helical" evidence="8">
    <location>
        <begin position="387"/>
        <end position="410"/>
    </location>
</feature>
<evidence type="ECO:0000256" key="5">
    <source>
        <dbReference type="ARBA" id="ARBA00022692"/>
    </source>
</evidence>
<dbReference type="Gene3D" id="3.40.1710.10">
    <property type="entry name" value="abc type-2 transporter like domain"/>
    <property type="match status" value="1"/>
</dbReference>
<evidence type="ECO:0000313" key="11">
    <source>
        <dbReference type="Proteomes" id="UP000053911"/>
    </source>
</evidence>
<dbReference type="PANTHER" id="PTHR30294">
    <property type="entry name" value="MEMBRANE COMPONENT OF ABC TRANSPORTER YHHJ-RELATED"/>
    <property type="match status" value="1"/>
</dbReference>
<dbReference type="GO" id="GO:0140359">
    <property type="term" value="F:ABC-type transporter activity"/>
    <property type="evidence" value="ECO:0007669"/>
    <property type="project" value="InterPro"/>
</dbReference>
<evidence type="ECO:0000256" key="1">
    <source>
        <dbReference type="ARBA" id="ARBA00004651"/>
    </source>
</evidence>
<reference evidence="11" key="1">
    <citation type="journal article" date="2015" name="MBio">
        <title>Genome-Resolved Metagenomic Analysis Reveals Roles for Candidate Phyla and Other Microbial Community Members in Biogeochemical Transformations in Oil Reservoirs.</title>
        <authorList>
            <person name="Hu P."/>
            <person name="Tom L."/>
            <person name="Singh A."/>
            <person name="Thomas B.C."/>
            <person name="Baker B.J."/>
            <person name="Piceno Y.M."/>
            <person name="Andersen G.L."/>
            <person name="Banfield J.F."/>
        </authorList>
    </citation>
    <scope>NUCLEOTIDE SEQUENCE [LARGE SCALE GENOMIC DNA]</scope>
</reference>
<evidence type="ECO:0000259" key="9">
    <source>
        <dbReference type="PROSITE" id="PS51012"/>
    </source>
</evidence>
<evidence type="ECO:0000256" key="7">
    <source>
        <dbReference type="ARBA" id="ARBA00023136"/>
    </source>
</evidence>
<dbReference type="RefSeq" id="WP_283217612.1">
    <property type="nucleotide sequence ID" value="NZ_LGFD01000019.1"/>
</dbReference>
<keyword evidence="7 8" id="KW-0472">Membrane</keyword>
<keyword evidence="6 8" id="KW-1133">Transmembrane helix</keyword>
<proteinExistence type="inferred from homology"/>
<keyword evidence="5 8" id="KW-0812">Transmembrane</keyword>
<accession>A0A101ELK5</accession>
<evidence type="ECO:0000256" key="6">
    <source>
        <dbReference type="ARBA" id="ARBA00022989"/>
    </source>
</evidence>